<dbReference type="InterPro" id="IPR054722">
    <property type="entry name" value="PolX-like_BBD"/>
</dbReference>
<evidence type="ECO:0000313" key="3">
    <source>
        <dbReference type="EMBL" id="GEZ56673.1"/>
    </source>
</evidence>
<dbReference type="EMBL" id="BKCJ010294697">
    <property type="protein sequence ID" value="GEZ56673.1"/>
    <property type="molecule type" value="Genomic_DNA"/>
</dbReference>
<accession>A0A699IIC4</accession>
<organism evidence="3">
    <name type="scientific">Tanacetum cinerariifolium</name>
    <name type="common">Dalmatian daisy</name>
    <name type="synonym">Chrysanthemum cinerariifolium</name>
    <dbReference type="NCBI Taxonomy" id="118510"/>
    <lineage>
        <taxon>Eukaryota</taxon>
        <taxon>Viridiplantae</taxon>
        <taxon>Streptophyta</taxon>
        <taxon>Embryophyta</taxon>
        <taxon>Tracheophyta</taxon>
        <taxon>Spermatophyta</taxon>
        <taxon>Magnoliopsida</taxon>
        <taxon>eudicotyledons</taxon>
        <taxon>Gunneridae</taxon>
        <taxon>Pentapetalae</taxon>
        <taxon>asterids</taxon>
        <taxon>campanulids</taxon>
        <taxon>Asterales</taxon>
        <taxon>Asteraceae</taxon>
        <taxon>Asteroideae</taxon>
        <taxon>Anthemideae</taxon>
        <taxon>Anthemidinae</taxon>
        <taxon>Tanacetum</taxon>
    </lineage>
</organism>
<feature type="domain" description="Retrovirus-related Pol polyprotein from transposon TNT 1-94-like beta-barrel" evidence="2">
    <location>
        <begin position="141"/>
        <end position="214"/>
    </location>
</feature>
<protein>
    <submittedName>
        <fullName evidence="3">Zinc finger, CCHC-type</fullName>
    </submittedName>
</protein>
<evidence type="ECO:0000256" key="1">
    <source>
        <dbReference type="SAM" id="MobiDB-lite"/>
    </source>
</evidence>
<dbReference type="Pfam" id="PF22936">
    <property type="entry name" value="Pol_BBD"/>
    <property type="match status" value="1"/>
</dbReference>
<name>A0A699IIC4_TANCI</name>
<dbReference type="Pfam" id="PF14223">
    <property type="entry name" value="Retrotran_gag_2"/>
    <property type="match status" value="1"/>
</dbReference>
<proteinExistence type="predicted"/>
<reference evidence="3" key="1">
    <citation type="journal article" date="2019" name="Sci. Rep.">
        <title>Draft genome of Tanacetum cinerariifolium, the natural source of mosquito coil.</title>
        <authorList>
            <person name="Yamashiro T."/>
            <person name="Shiraishi A."/>
            <person name="Satake H."/>
            <person name="Nakayama K."/>
        </authorList>
    </citation>
    <scope>NUCLEOTIDE SEQUENCE</scope>
</reference>
<evidence type="ECO:0000259" key="2">
    <source>
        <dbReference type="Pfam" id="PF22936"/>
    </source>
</evidence>
<dbReference type="AlphaFoldDB" id="A0A699IIC4"/>
<sequence length="297" mass="34408">NIDIEIEEEDQALMLLTSLPSSYENFVETLLYEKESLIMKDVMATLNLRELKKRIVCTKEETCDGLYVRFICHSVGHLKRDCPMKSNGSARKGKHDQDSDYSNDEGNTYFEEALVVVENEEMTELTPHLAPRRHHSAPFRTMHTTHMRDFLYEFMGFDGGLIQFGDNRTCTINGLGKVKIRLHDGSSFMPEDVRYVLGLIRSFISLGTLEKEGYIVKMHMGKIKVIKCCRVMMTGIRNKKCTYTFNAKVMTYVYKIIEAAQENCEAEVFQISNDDVVVSQRRLRRSNLKKRQTRTVW</sequence>
<comment type="caution">
    <text evidence="3">The sequence shown here is derived from an EMBL/GenBank/DDBJ whole genome shotgun (WGS) entry which is preliminary data.</text>
</comment>
<feature type="non-terminal residue" evidence="3">
    <location>
        <position position="1"/>
    </location>
</feature>
<gene>
    <name evidence="3" type="ORF">Tci_528646</name>
</gene>
<feature type="region of interest" description="Disordered" evidence="1">
    <location>
        <begin position="83"/>
        <end position="105"/>
    </location>
</feature>